<feature type="transmembrane region" description="Helical" evidence="7">
    <location>
        <begin position="442"/>
        <end position="475"/>
    </location>
</feature>
<keyword evidence="4 7" id="KW-0812">Transmembrane</keyword>
<comment type="subcellular location">
    <subcellularLocation>
        <location evidence="1">Cell membrane</location>
        <topology evidence="1">Multi-pass membrane protein</topology>
    </subcellularLocation>
</comment>
<dbReference type="GO" id="GO:0005886">
    <property type="term" value="C:plasma membrane"/>
    <property type="evidence" value="ECO:0007669"/>
    <property type="project" value="UniProtKB-SubCell"/>
</dbReference>
<gene>
    <name evidence="8" type="ORF">SAMN05428963_12141</name>
</gene>
<feature type="transmembrane region" description="Helical" evidence="7">
    <location>
        <begin position="111"/>
        <end position="133"/>
    </location>
</feature>
<dbReference type="OrthoDB" id="9807111at2"/>
<evidence type="ECO:0000256" key="6">
    <source>
        <dbReference type="ARBA" id="ARBA00023136"/>
    </source>
</evidence>
<sequence>MSARSIVTVDTVLFSLKTFCAAMLAYFIAIRFDLPRPFWAVATVYIVAHPLSGAIASKATYRLLGTIIGGIATLVLIPNLVNEPILLSAAIVAWVSACTFISLLDRTPRSYVFLLAGYTVLLAGLPLVTAPANTFDTVVSRVEEIGLAIVCASLVSHIVFPVHVGSILVSRIDAWMVRARALLAATTAGDAGQATALQERQALAADAADLRAFTTHLRYDGSRYRSTVGLLWSLQHRMVTFLPILSELEDLRHALARLDTVRSRRALCLMEEAGASIRAGAPNTALRFRKEIDALAPFDAPVSWEEALLANTAKNLREITKLFDACVALRQGVEKGRVPKRLRSLVSRDQTPAPHRDFGMAALSAATVAICLSSSILFWIATGWTEGMTLAQISGVLCCLLATMDDPVPAMRKFLEVTLWVIVAAFAYGFAVLPMIDGFVPLAAALGLFLIPAGICLAVPSLASVGMGLCINFPLLLTLQARSEMNFLTFANTGIATLLGMAWAIVICSLFRSVRAETNVRRLLAVVHEQVAAMAGGRHSDAIAAHHRVIDLAGLVAPRLGKVSEASDAAKADPLRDLRTGLHLMSLQDLSGDLPAPLRARIDSLLEAVEGRYLAGPNERGASVDPILAVLDHLPSAVSGTVSRVPGELLVNLAALRLSLSPASTPSTLGRGNSRTGVAA</sequence>
<feature type="transmembrane region" description="Helical" evidence="7">
    <location>
        <begin position="87"/>
        <end position="104"/>
    </location>
</feature>
<proteinExistence type="predicted"/>
<dbReference type="Proteomes" id="UP000190135">
    <property type="component" value="Unassembled WGS sequence"/>
</dbReference>
<feature type="transmembrane region" description="Helical" evidence="7">
    <location>
        <begin position="12"/>
        <end position="32"/>
    </location>
</feature>
<dbReference type="PANTHER" id="PTHR30509">
    <property type="entry name" value="P-HYDROXYBENZOIC ACID EFFLUX PUMP SUBUNIT-RELATED"/>
    <property type="match status" value="1"/>
</dbReference>
<evidence type="ECO:0000256" key="4">
    <source>
        <dbReference type="ARBA" id="ARBA00022692"/>
    </source>
</evidence>
<keyword evidence="3" id="KW-1003">Cell membrane</keyword>
<dbReference type="Pfam" id="PF04632">
    <property type="entry name" value="FUSC"/>
    <property type="match status" value="1"/>
</dbReference>
<dbReference type="GO" id="GO:0022857">
    <property type="term" value="F:transmembrane transporter activity"/>
    <property type="evidence" value="ECO:0007669"/>
    <property type="project" value="InterPro"/>
</dbReference>
<evidence type="ECO:0000313" key="8">
    <source>
        <dbReference type="EMBL" id="SKA36943.1"/>
    </source>
</evidence>
<evidence type="ECO:0000313" key="9">
    <source>
        <dbReference type="Proteomes" id="UP000190135"/>
    </source>
</evidence>
<feature type="transmembrane region" description="Helical" evidence="7">
    <location>
        <begin position="145"/>
        <end position="170"/>
    </location>
</feature>
<evidence type="ECO:0000256" key="3">
    <source>
        <dbReference type="ARBA" id="ARBA00022475"/>
    </source>
</evidence>
<feature type="transmembrane region" description="Helical" evidence="7">
    <location>
        <begin position="487"/>
        <end position="512"/>
    </location>
</feature>
<keyword evidence="6 7" id="KW-0472">Membrane</keyword>
<accession>A0A1T4T991</accession>
<dbReference type="PANTHER" id="PTHR30509:SF9">
    <property type="entry name" value="MULTIDRUG RESISTANCE PROTEIN MDTO"/>
    <property type="match status" value="1"/>
</dbReference>
<evidence type="ECO:0000256" key="2">
    <source>
        <dbReference type="ARBA" id="ARBA00022448"/>
    </source>
</evidence>
<reference evidence="9" key="1">
    <citation type="submission" date="2017-02" db="EMBL/GenBank/DDBJ databases">
        <authorList>
            <person name="Varghese N."/>
            <person name="Submissions S."/>
        </authorList>
    </citation>
    <scope>NUCLEOTIDE SEQUENCE [LARGE SCALE GENOMIC DNA]</scope>
    <source>
        <strain evidence="9">USBA 369</strain>
    </source>
</reference>
<dbReference type="EMBL" id="FUXL01000021">
    <property type="protein sequence ID" value="SKA36943.1"/>
    <property type="molecule type" value="Genomic_DNA"/>
</dbReference>
<evidence type="ECO:0000256" key="7">
    <source>
        <dbReference type="SAM" id="Phobius"/>
    </source>
</evidence>
<dbReference type="STRING" id="1365950.SAMN05428963_12141"/>
<evidence type="ECO:0000256" key="1">
    <source>
        <dbReference type="ARBA" id="ARBA00004651"/>
    </source>
</evidence>
<dbReference type="AlphaFoldDB" id="A0A1T4T991"/>
<keyword evidence="9" id="KW-1185">Reference proteome</keyword>
<feature type="transmembrane region" description="Helical" evidence="7">
    <location>
        <begin position="417"/>
        <end position="436"/>
    </location>
</feature>
<organism evidence="8 9">
    <name type="scientific">Consotaella salsifontis</name>
    <dbReference type="NCBI Taxonomy" id="1365950"/>
    <lineage>
        <taxon>Bacteria</taxon>
        <taxon>Pseudomonadati</taxon>
        <taxon>Pseudomonadota</taxon>
        <taxon>Alphaproteobacteria</taxon>
        <taxon>Hyphomicrobiales</taxon>
        <taxon>Aurantimonadaceae</taxon>
        <taxon>Consotaella</taxon>
    </lineage>
</organism>
<dbReference type="InterPro" id="IPR006726">
    <property type="entry name" value="PHBA_efflux_AaeB/fusaric-R"/>
</dbReference>
<keyword evidence="5 7" id="KW-1133">Transmembrane helix</keyword>
<dbReference type="RefSeq" id="WP_078710306.1">
    <property type="nucleotide sequence ID" value="NZ_FUXL01000021.1"/>
</dbReference>
<keyword evidence="2" id="KW-0813">Transport</keyword>
<protein>
    <submittedName>
        <fullName evidence="8">Uncharacterized membrane protein YccC</fullName>
    </submittedName>
</protein>
<feature type="transmembrane region" description="Helical" evidence="7">
    <location>
        <begin position="63"/>
        <end position="81"/>
    </location>
</feature>
<name>A0A1T4T991_9HYPH</name>
<evidence type="ECO:0000256" key="5">
    <source>
        <dbReference type="ARBA" id="ARBA00022989"/>
    </source>
</evidence>
<feature type="transmembrane region" description="Helical" evidence="7">
    <location>
        <begin position="358"/>
        <end position="381"/>
    </location>
</feature>
<feature type="transmembrane region" description="Helical" evidence="7">
    <location>
        <begin position="38"/>
        <end position="56"/>
    </location>
</feature>